<dbReference type="Pfam" id="PF07242">
    <property type="entry name" value="DUF1430"/>
    <property type="match status" value="1"/>
</dbReference>
<keyword evidence="3" id="KW-1185">Reference proteome</keyword>
<proteinExistence type="predicted"/>
<comment type="caution">
    <text evidence="2">The sequence shown here is derived from an EMBL/GenBank/DDBJ whole genome shotgun (WGS) entry which is preliminary data.</text>
</comment>
<dbReference type="GeneID" id="66870607"/>
<dbReference type="RefSeq" id="WP_050352826.1">
    <property type="nucleotide sequence ID" value="NZ_CP073011.1"/>
</dbReference>
<dbReference type="EMBL" id="LGTO01000007">
    <property type="protein sequence ID" value="KNE20257.1"/>
    <property type="molecule type" value="Genomic_DNA"/>
</dbReference>
<feature type="transmembrane region" description="Helical" evidence="1">
    <location>
        <begin position="231"/>
        <end position="246"/>
    </location>
</feature>
<feature type="transmembrane region" description="Helical" evidence="1">
    <location>
        <begin position="628"/>
        <end position="651"/>
    </location>
</feature>
<organism evidence="2 3">
    <name type="scientific">Virgibacillus pantothenticus</name>
    <dbReference type="NCBI Taxonomy" id="1473"/>
    <lineage>
        <taxon>Bacteria</taxon>
        <taxon>Bacillati</taxon>
        <taxon>Bacillota</taxon>
        <taxon>Bacilli</taxon>
        <taxon>Bacillales</taxon>
        <taxon>Bacillaceae</taxon>
        <taxon>Virgibacillus</taxon>
    </lineage>
</organism>
<feature type="transmembrane region" description="Helical" evidence="1">
    <location>
        <begin position="713"/>
        <end position="734"/>
    </location>
</feature>
<keyword evidence="1" id="KW-0472">Membrane</keyword>
<feature type="transmembrane region" description="Helical" evidence="1">
    <location>
        <begin position="672"/>
        <end position="693"/>
    </location>
</feature>
<dbReference type="AlphaFoldDB" id="A0A0L0QNU1"/>
<feature type="transmembrane region" description="Helical" evidence="1">
    <location>
        <begin position="303"/>
        <end position="323"/>
    </location>
</feature>
<evidence type="ECO:0000313" key="2">
    <source>
        <dbReference type="EMBL" id="KNE20257.1"/>
    </source>
</evidence>
<keyword evidence="1" id="KW-0812">Transmembrane</keyword>
<sequence length="746" mass="87257">MKRMVFLALLLCFLITTYISYWQTLNQEINYIAMIEREFAQPFFMPEHKALKNPDDVSEIMEKAALDTKVNLFRGAQYYRPDEQIEYIKYIMITSPKTKFYHLLQPIQGEKILSNEASNLYISSTKTNNNNQIGHIRIFNPNMQLTIKSLQTSFDYLPVYGRYFVETKDDKQLDYFLNSLLNGLNTYVQKQTKTDKITFEISDLQPSEAFIKPIEEFFPKKDLSNLNTNKQFMFILTAFLMMYYILKISKKIGVMKLHGISNFKIWWIFIGKLLTTMLLTLTLVSLVFSAFLSHPVFFIKNSITQLALAYLILSVLSSICYTYVAGRQLDKMIKNKKQTKVVFFLNILSKIIIATFIILLSLDVISQYTKLQDEQYMFKHLDEWNNIDDYGVIEAYTGYTTAYSPEEMEKDLSRSDQAFAELYNILNRQGALYVDATEYEEEFLWQNRGYAGIFSMIVNLNFLTYSPIYNADGEQIQIDETDKNWIILIPEQYKHEEKEILDYFNDSRDFYLALDQGQELKIIWIQKDQRVFSMNPEVSSQNNNLIIDPVIHIKTEKNHLFTYRGGILGKGLGDPLKVKLKNNDAVATYKTIESELERLKLESSIDIRTNQEFINKRLESLDQDIKSILLVILGMLGIYIFLTIQNLLIYFDKYAKQFIIKRLFGVHFINTYKSAFLLLLIIFFLSVCISVFIDISQLYSFTSLIVPYLREFLIIVMILLMMEVVITAIAIIIIEKRNSLQVIQSE</sequence>
<evidence type="ECO:0000313" key="3">
    <source>
        <dbReference type="Proteomes" id="UP000036780"/>
    </source>
</evidence>
<dbReference type="InterPro" id="IPR006541">
    <property type="entry name" value="Bacteriocin_ass"/>
</dbReference>
<keyword evidence="1" id="KW-1133">Transmembrane helix</keyword>
<gene>
    <name evidence="2" type="ORF">AFK71_17865</name>
</gene>
<name>A0A0L0QNU1_VIRPA</name>
<dbReference type="PATRIC" id="fig|1473.5.peg.2296"/>
<feature type="transmembrane region" description="Helical" evidence="1">
    <location>
        <begin position="343"/>
        <end position="362"/>
    </location>
</feature>
<dbReference type="Proteomes" id="UP000036780">
    <property type="component" value="Unassembled WGS sequence"/>
</dbReference>
<protein>
    <recommendedName>
        <fullName evidence="4">Bacteriocin-associated integral membrane protein</fullName>
    </recommendedName>
</protein>
<feature type="transmembrane region" description="Helical" evidence="1">
    <location>
        <begin position="266"/>
        <end position="291"/>
    </location>
</feature>
<reference evidence="3" key="1">
    <citation type="submission" date="2015-07" db="EMBL/GenBank/DDBJ databases">
        <title>Fjat-10053 dsm26.</title>
        <authorList>
            <person name="Liu B."/>
            <person name="Wang J."/>
            <person name="Zhu Y."/>
            <person name="Liu G."/>
            <person name="Chen Q."/>
            <person name="Chen Z."/>
            <person name="Lan J."/>
            <person name="Che J."/>
            <person name="Ge C."/>
            <person name="Shi H."/>
            <person name="Pan Z."/>
            <person name="Liu X."/>
        </authorList>
    </citation>
    <scope>NUCLEOTIDE SEQUENCE [LARGE SCALE GENOMIC DNA]</scope>
    <source>
        <strain evidence="3">DSM 26</strain>
    </source>
</reference>
<accession>A0A0L0QNU1</accession>
<evidence type="ECO:0000256" key="1">
    <source>
        <dbReference type="SAM" id="Phobius"/>
    </source>
</evidence>
<evidence type="ECO:0008006" key="4">
    <source>
        <dbReference type="Google" id="ProtNLM"/>
    </source>
</evidence>